<evidence type="ECO:0000313" key="2">
    <source>
        <dbReference type="EMBL" id="MBW0471531.1"/>
    </source>
</evidence>
<proteinExistence type="predicted"/>
<name>A0A9Q3BVE7_9BASI</name>
<protein>
    <recommendedName>
        <fullName evidence="1">Reverse transcriptase/retrotransposon-derived protein RNase H-like domain-containing protein</fullName>
    </recommendedName>
</protein>
<evidence type="ECO:0000259" key="1">
    <source>
        <dbReference type="Pfam" id="PF17919"/>
    </source>
</evidence>
<dbReference type="InterPro" id="IPR043502">
    <property type="entry name" value="DNA/RNA_pol_sf"/>
</dbReference>
<dbReference type="EMBL" id="AVOT02002788">
    <property type="protein sequence ID" value="MBW0471531.1"/>
    <property type="molecule type" value="Genomic_DNA"/>
</dbReference>
<comment type="caution">
    <text evidence="2">The sequence shown here is derived from an EMBL/GenBank/DDBJ whole genome shotgun (WGS) entry which is preliminary data.</text>
</comment>
<feature type="domain" description="Reverse transcriptase/retrotransposon-derived protein RNase H-like" evidence="1">
    <location>
        <begin position="152"/>
        <end position="212"/>
    </location>
</feature>
<dbReference type="InterPro" id="IPR041577">
    <property type="entry name" value="RT_RNaseH_2"/>
</dbReference>
<dbReference type="Pfam" id="PF17919">
    <property type="entry name" value="RT_RNaseH_2"/>
    <property type="match status" value="1"/>
</dbReference>
<accession>A0A9Q3BVE7</accession>
<dbReference type="AlphaFoldDB" id="A0A9Q3BVE7"/>
<reference evidence="2" key="1">
    <citation type="submission" date="2021-03" db="EMBL/GenBank/DDBJ databases">
        <title>Draft genome sequence of rust myrtle Austropuccinia psidii MF-1, a brazilian biotype.</title>
        <authorList>
            <person name="Quecine M.C."/>
            <person name="Pachon D.M.R."/>
            <person name="Bonatelli M.L."/>
            <person name="Correr F.H."/>
            <person name="Franceschini L.M."/>
            <person name="Leite T.F."/>
            <person name="Margarido G.R.A."/>
            <person name="Almeida C.A."/>
            <person name="Ferrarezi J.A."/>
            <person name="Labate C.A."/>
        </authorList>
    </citation>
    <scope>NUCLEOTIDE SEQUENCE</scope>
    <source>
        <strain evidence="2">MF-1</strain>
    </source>
</reference>
<keyword evidence="3" id="KW-1185">Reference proteome</keyword>
<sequence length="212" mass="24145">MLGFEFLNHFNPSIDWRQGLITFNADHKDYNDPSNSSSTEFSSAKSCAALRSSLQGDSRFWRRKFCNFTSSLLWNMDLPPSSHHDSLDELWDEEEMPEEIKITMKVFPSVCHQYLDLFSKVKAGRLPPHPSCDHHIELQGSLLQGFHDCSNHSLTNIVETDSSDFALAAVLSQVSDSGKHPILFDIFKLLPAETKSEIHDKELLGIVWDLKH</sequence>
<evidence type="ECO:0000313" key="3">
    <source>
        <dbReference type="Proteomes" id="UP000765509"/>
    </source>
</evidence>
<organism evidence="2 3">
    <name type="scientific">Austropuccinia psidii MF-1</name>
    <dbReference type="NCBI Taxonomy" id="1389203"/>
    <lineage>
        <taxon>Eukaryota</taxon>
        <taxon>Fungi</taxon>
        <taxon>Dikarya</taxon>
        <taxon>Basidiomycota</taxon>
        <taxon>Pucciniomycotina</taxon>
        <taxon>Pucciniomycetes</taxon>
        <taxon>Pucciniales</taxon>
        <taxon>Sphaerophragmiaceae</taxon>
        <taxon>Austropuccinia</taxon>
    </lineage>
</organism>
<gene>
    <name evidence="2" type="ORF">O181_011246</name>
</gene>
<dbReference type="Proteomes" id="UP000765509">
    <property type="component" value="Unassembled WGS sequence"/>
</dbReference>
<dbReference type="SUPFAM" id="SSF56672">
    <property type="entry name" value="DNA/RNA polymerases"/>
    <property type="match status" value="1"/>
</dbReference>